<dbReference type="KEGG" id="cate:C2869_15970"/>
<dbReference type="Gene3D" id="1.10.760.10">
    <property type="entry name" value="Cytochrome c-like domain"/>
    <property type="match status" value="2"/>
</dbReference>
<proteinExistence type="predicted"/>
<evidence type="ECO:0000256" key="1">
    <source>
        <dbReference type="ARBA" id="ARBA00004196"/>
    </source>
</evidence>
<dbReference type="SUPFAM" id="SSF46626">
    <property type="entry name" value="Cytochrome c"/>
    <property type="match status" value="2"/>
</dbReference>
<dbReference type="RefSeq" id="WP_108603899.1">
    <property type="nucleotide sequence ID" value="NZ_CP026604.1"/>
</dbReference>
<sequence>MFRFTFCSIGYFVVLFLVFLILVTYSPITLSAEAYTKLPPVNFPSENPFSEPKRLLGKILFWDEQLSTDNSVACGTCHIPAAAGADPRIANGPGYDEKLGTPDDIWGSLGVKARDHQGKLSKNKHFHYRQQVTSRAAQSYFSGLWSDLNFWDGRAGSQFLDPQTGKVLIKQGGALENQALGPLFSAVEMAKAEQRPQELIDKLRQSSPLALATAWPVDVAQAIENNPSYSALFERAFGDSEITLARIIFAITTYERTLVANQTPWDQAMQGVKPLSYQQNLGWEFFKQSGCTDCHKPPLFTDNKFYNIGIQGQNADLGQSAITGNKAHIGLMKVPSLRNVGLKKTFMHTGQQHSLGQVIDVYAKVPFKSIASKKPNGELYNFQFTEFQRKAIIEFMQHALTDERVKHELYPFDRPQLRSEKPAVNGQQAPEVQPLGVSFLVTETGSSVPKIDWQKRDKNAELIDIEIVRNDGYHFWASRSPFIDYTAKAGKTYQYTLYGRTADFVKSKGHEVEVHIPGSWLDKLMRYFD</sequence>
<dbReference type="Proteomes" id="UP000244441">
    <property type="component" value="Chromosome"/>
</dbReference>
<keyword evidence="3" id="KW-0560">Oxidoreductase</keyword>
<evidence type="ECO:0000256" key="3">
    <source>
        <dbReference type="ARBA" id="ARBA00023002"/>
    </source>
</evidence>
<dbReference type="GO" id="GO:0020037">
    <property type="term" value="F:heme binding"/>
    <property type="evidence" value="ECO:0007669"/>
    <property type="project" value="InterPro"/>
</dbReference>
<gene>
    <name evidence="5" type="ORF">C2869_15970</name>
</gene>
<accession>A0A2S0VUJ1</accession>
<name>A0A2S0VUJ1_9ALTE</name>
<keyword evidence="2" id="KW-0732">Signal</keyword>
<keyword evidence="6" id="KW-1185">Reference proteome</keyword>
<dbReference type="GO" id="GO:0009055">
    <property type="term" value="F:electron transfer activity"/>
    <property type="evidence" value="ECO:0007669"/>
    <property type="project" value="InterPro"/>
</dbReference>
<dbReference type="PANTHER" id="PTHR30600">
    <property type="entry name" value="CYTOCHROME C PEROXIDASE-RELATED"/>
    <property type="match status" value="1"/>
</dbReference>
<evidence type="ECO:0000256" key="2">
    <source>
        <dbReference type="ARBA" id="ARBA00022729"/>
    </source>
</evidence>
<comment type="subcellular location">
    <subcellularLocation>
        <location evidence="1">Cell envelope</location>
    </subcellularLocation>
</comment>
<protein>
    <recommendedName>
        <fullName evidence="4">Di-haem cytochrome c peroxidase domain-containing protein</fullName>
    </recommendedName>
</protein>
<evidence type="ECO:0000313" key="5">
    <source>
        <dbReference type="EMBL" id="AWB67832.1"/>
    </source>
</evidence>
<dbReference type="GO" id="GO:0004130">
    <property type="term" value="F:cytochrome-c peroxidase activity"/>
    <property type="evidence" value="ECO:0007669"/>
    <property type="project" value="TreeGrafter"/>
</dbReference>
<feature type="domain" description="Di-haem cytochrome c peroxidase" evidence="4">
    <location>
        <begin position="54"/>
        <end position="271"/>
    </location>
</feature>
<reference evidence="5 6" key="1">
    <citation type="submission" date="2018-01" db="EMBL/GenBank/DDBJ databases">
        <title>Genome sequence of a Cantenovulum-like bacteria.</title>
        <authorList>
            <person name="Tan W.R."/>
            <person name="Lau N.-S."/>
            <person name="Go F."/>
            <person name="Amirul A.-A.A."/>
        </authorList>
    </citation>
    <scope>NUCLEOTIDE SEQUENCE [LARGE SCALE GENOMIC DNA]</scope>
    <source>
        <strain evidence="5 6">CCB-QB4</strain>
    </source>
</reference>
<evidence type="ECO:0000259" key="4">
    <source>
        <dbReference type="Pfam" id="PF03150"/>
    </source>
</evidence>
<dbReference type="OrthoDB" id="9805202at2"/>
<dbReference type="AlphaFoldDB" id="A0A2S0VUJ1"/>
<dbReference type="InterPro" id="IPR004852">
    <property type="entry name" value="Di-haem_cyt_c_peroxidsae"/>
</dbReference>
<dbReference type="GO" id="GO:0030313">
    <property type="term" value="C:cell envelope"/>
    <property type="evidence" value="ECO:0007669"/>
    <property type="project" value="UniProtKB-SubCell"/>
</dbReference>
<dbReference type="Pfam" id="PF03150">
    <property type="entry name" value="CCP_MauG"/>
    <property type="match status" value="1"/>
</dbReference>
<evidence type="ECO:0000313" key="6">
    <source>
        <dbReference type="Proteomes" id="UP000244441"/>
    </source>
</evidence>
<dbReference type="EMBL" id="CP026604">
    <property type="protein sequence ID" value="AWB67832.1"/>
    <property type="molecule type" value="Genomic_DNA"/>
</dbReference>
<dbReference type="InterPro" id="IPR036909">
    <property type="entry name" value="Cyt_c-like_dom_sf"/>
</dbReference>
<organism evidence="5 6">
    <name type="scientific">Saccharobesus litoralis</name>
    <dbReference type="NCBI Taxonomy" id="2172099"/>
    <lineage>
        <taxon>Bacteria</taxon>
        <taxon>Pseudomonadati</taxon>
        <taxon>Pseudomonadota</taxon>
        <taxon>Gammaproteobacteria</taxon>
        <taxon>Alteromonadales</taxon>
        <taxon>Alteromonadaceae</taxon>
        <taxon>Saccharobesus</taxon>
    </lineage>
</organism>
<dbReference type="PANTHER" id="PTHR30600:SF10">
    <property type="entry name" value="BLL6722 PROTEIN"/>
    <property type="match status" value="1"/>
</dbReference>
<dbReference type="InterPro" id="IPR051395">
    <property type="entry name" value="Cytochrome_c_Peroxidase/MauG"/>
</dbReference>